<dbReference type="EMBL" id="JAGIOO010000001">
    <property type="protein sequence ID" value="MBP2473871.1"/>
    <property type="molecule type" value="Genomic_DNA"/>
</dbReference>
<dbReference type="RefSeq" id="WP_086785641.1">
    <property type="nucleotide sequence ID" value="NZ_JAGIOO010000001.1"/>
</dbReference>
<keyword evidence="1" id="KW-1133">Transmembrane helix</keyword>
<sequence length="138" mass="13624">MAVPTHLLGATFLLAGVAGLNSGPGLLLGLFTADLGNTWLHLVLGAVLLVGGTAGGRCGTGAQLLAGSLAGTAGTLGLALTGAGPYLATTADNVLHLGTALVLLVLGLARTAEARPEPEPQPEAPVLPRLRVATYCGR</sequence>
<keyword evidence="1" id="KW-0812">Transmembrane</keyword>
<comment type="caution">
    <text evidence="2">The sequence shown here is derived from an EMBL/GenBank/DDBJ whole genome shotgun (WGS) entry which is preliminary data.</text>
</comment>
<evidence type="ECO:0008006" key="4">
    <source>
        <dbReference type="Google" id="ProtNLM"/>
    </source>
</evidence>
<evidence type="ECO:0000256" key="1">
    <source>
        <dbReference type="SAM" id="Phobius"/>
    </source>
</evidence>
<keyword evidence="1" id="KW-0472">Membrane</keyword>
<feature type="transmembrane region" description="Helical" evidence="1">
    <location>
        <begin position="64"/>
        <end position="88"/>
    </location>
</feature>
<reference evidence="2 3" key="1">
    <citation type="submission" date="2021-03" db="EMBL/GenBank/DDBJ databases">
        <title>Sequencing the genomes of 1000 actinobacteria strains.</title>
        <authorList>
            <person name="Klenk H.-P."/>
        </authorList>
    </citation>
    <scope>NUCLEOTIDE SEQUENCE [LARGE SCALE GENOMIC DNA]</scope>
    <source>
        <strain evidence="2 3">DSM 44580</strain>
    </source>
</reference>
<feature type="transmembrane region" description="Helical" evidence="1">
    <location>
        <begin position="38"/>
        <end position="57"/>
    </location>
</feature>
<organism evidence="2 3">
    <name type="scientific">Crossiella equi</name>
    <dbReference type="NCBI Taxonomy" id="130796"/>
    <lineage>
        <taxon>Bacteria</taxon>
        <taxon>Bacillati</taxon>
        <taxon>Actinomycetota</taxon>
        <taxon>Actinomycetes</taxon>
        <taxon>Pseudonocardiales</taxon>
        <taxon>Pseudonocardiaceae</taxon>
        <taxon>Crossiella</taxon>
    </lineage>
</organism>
<gene>
    <name evidence="2" type="ORF">JOF53_002743</name>
</gene>
<dbReference type="Proteomes" id="UP001519363">
    <property type="component" value="Unassembled WGS sequence"/>
</dbReference>
<evidence type="ECO:0000313" key="2">
    <source>
        <dbReference type="EMBL" id="MBP2473871.1"/>
    </source>
</evidence>
<accession>A0ABS5AC06</accession>
<keyword evidence="3" id="KW-1185">Reference proteome</keyword>
<proteinExistence type="predicted"/>
<evidence type="ECO:0000313" key="3">
    <source>
        <dbReference type="Proteomes" id="UP001519363"/>
    </source>
</evidence>
<name>A0ABS5AC06_9PSEU</name>
<protein>
    <recommendedName>
        <fullName evidence="4">DUF4383 domain-containing protein</fullName>
    </recommendedName>
</protein>